<evidence type="ECO:0000256" key="1">
    <source>
        <dbReference type="ARBA" id="ARBA00004167"/>
    </source>
</evidence>
<evidence type="ECO:0000313" key="6">
    <source>
        <dbReference type="EMBL" id="MBD8525725.1"/>
    </source>
</evidence>
<reference evidence="6 7" key="1">
    <citation type="submission" date="2020-09" db="EMBL/GenBank/DDBJ databases">
        <title>Pseudoxanthomonas sp. CAU 1598 isolated from sand of Yaerae Beach.</title>
        <authorList>
            <person name="Kim W."/>
        </authorList>
    </citation>
    <scope>NUCLEOTIDE SEQUENCE [LARGE SCALE GENOMIC DNA]</scope>
    <source>
        <strain evidence="6 7">CAU 1598</strain>
    </source>
</reference>
<name>A0AAW3ZJU5_9GAMM</name>
<keyword evidence="7" id="KW-1185">Reference proteome</keyword>
<evidence type="ECO:0000256" key="2">
    <source>
        <dbReference type="ARBA" id="ARBA00022692"/>
    </source>
</evidence>
<comment type="caution">
    <text evidence="6">The sequence shown here is derived from an EMBL/GenBank/DDBJ whole genome shotgun (WGS) entry which is preliminary data.</text>
</comment>
<dbReference type="InterPro" id="IPR007452">
    <property type="entry name" value="TamB_C"/>
</dbReference>
<dbReference type="GO" id="GO:0097347">
    <property type="term" value="C:TAM protein secretion complex"/>
    <property type="evidence" value="ECO:0007669"/>
    <property type="project" value="TreeGrafter"/>
</dbReference>
<accession>A0AAW3ZJU5</accession>
<evidence type="ECO:0000313" key="7">
    <source>
        <dbReference type="Proteomes" id="UP000613768"/>
    </source>
</evidence>
<evidence type="ECO:0000259" key="5">
    <source>
        <dbReference type="Pfam" id="PF04357"/>
    </source>
</evidence>
<dbReference type="RefSeq" id="WP_192029068.1">
    <property type="nucleotide sequence ID" value="NZ_JACYTR010000011.1"/>
</dbReference>
<sequence length="1244" mass="134873">MLASSLGAWLSLSESGLRWLWSQLREQPVLAGLQVEGLRGRLIGPIEIDRVSWQLVDGEIMASRLSLDWQPAALWQDTLQLQSVSVERLHWRAAESTDESVAPAEAVGNNPGFAWRWPFPALPLSIGLGRLHIARIELDGEPSVSETMGEVAPAGLWVADLHVSARYAAEGRLDVHSLSLRSPWAELIDAKGDGSADAPWVLRVRTATPQASEWTLSATASQQALAFRLSDAVGQGEMDVHWSSSALDIKLRADRFDLQRLRIEQDSPLTANLALNSDFQQLMVEGDAELGELALDHLNAVLSWENDLSQVQIDTLAWQLAGGGQGKASGAVHGLQQTPELDIKWSISDLPLTLGVDGTSPAGSDAESAPPRLLRAEGVIAGPWQQLRLEGSAELLALERSLSAVWRLHWQAPLIEIERLELLTAHGRADLSGRIELAEQVSTQLKFSSDGLDPFWLSSHWQGELDVQGTLDLQQAADGWSGELKVGQIRGQINAQRFDGRLAVQLRNDQLHAVSAELRAGSGRLAVNTEERALRLSVDQWRLDPWWPDLGGTLDGELSMGDFRQLQQSSPAEWRDLRFDLRGERLQAVGHRLSFAHVHGRWPGPADNGSLDLEYRGLAHPSLGEWRGSISLAGRPEDYSAQLRAERDDLALTLAAAGRHQQGQGRLDLAALGLESQVAGQWLLQAPVEFEYGQTLRLTPACLGGDLGQLCVAMTSAESGRNWTLRGETLQLDRLFALVAPDRGLELRGEFGFDLEVSERDSVWRPGPMRLSGGPGELRSLDQDVQLLGWDVIELRGQKLPDAALWRLDGALRNAAAGSLGLQLELPLGEQPDFSAMRGRVQVDLRQIAALQLLLPDVVGASGTAQGQLSWAMDQQPPLSGELRLTELGGKVPALGVEFADSELTVFGAGNSFNIDGQLRSGGGPLRIEGEWQAGGAARVRLAGRDVRLADTRRLKIVASPDVQISWQQGTARLGGRVEVNEALIDLERIEAGETRSADVVVLDPRFEATGIQALPIQVDLQLQLGEAVRLQGFGFDGRMAGKLRITERPGEAARGRGSLNLFGKYSAYAQGLEIERGRLLFANGPLDNPGIELRAMRKVRQDKVGIEVRGPALAPSLDLWSEPPMNQAEALSLLVLGQPLSSASSADGAQLGQAAAAMGGNLLAARVGGRLGLDTFGVSDSSSIGAAFTVGKYLSPRLYLAYGVALFEDASAVTVRYLISDRLDLELESSRESRAGINYRVER</sequence>
<evidence type="ECO:0000256" key="3">
    <source>
        <dbReference type="ARBA" id="ARBA00022989"/>
    </source>
</evidence>
<gene>
    <name evidence="6" type="ORF">IFO71_08210</name>
</gene>
<feature type="domain" description="Translocation and assembly module TamB C-terminal" evidence="5">
    <location>
        <begin position="921"/>
        <end position="1243"/>
    </location>
</feature>
<keyword evidence="3" id="KW-1133">Transmembrane helix</keyword>
<proteinExistence type="predicted"/>
<evidence type="ECO:0000256" key="4">
    <source>
        <dbReference type="ARBA" id="ARBA00023136"/>
    </source>
</evidence>
<comment type="subcellular location">
    <subcellularLocation>
        <location evidence="1">Membrane</location>
        <topology evidence="1">Single-pass membrane protein</topology>
    </subcellularLocation>
</comment>
<keyword evidence="4" id="KW-0472">Membrane</keyword>
<protein>
    <submittedName>
        <fullName evidence="6">Translocation/assembly module TamB domain-containing protein</fullName>
    </submittedName>
</protein>
<dbReference type="PANTHER" id="PTHR36985">
    <property type="entry name" value="TRANSLOCATION AND ASSEMBLY MODULE SUBUNIT TAMB"/>
    <property type="match status" value="1"/>
</dbReference>
<keyword evidence="2" id="KW-0812">Transmembrane</keyword>
<dbReference type="EMBL" id="JACYTR010000011">
    <property type="protein sequence ID" value="MBD8525725.1"/>
    <property type="molecule type" value="Genomic_DNA"/>
</dbReference>
<dbReference type="Pfam" id="PF04357">
    <property type="entry name" value="TamB"/>
    <property type="match status" value="1"/>
</dbReference>
<dbReference type="AlphaFoldDB" id="A0AAW3ZJU5"/>
<dbReference type="Proteomes" id="UP000613768">
    <property type="component" value="Unassembled WGS sequence"/>
</dbReference>
<dbReference type="PANTHER" id="PTHR36985:SF1">
    <property type="entry name" value="TRANSLOCATION AND ASSEMBLY MODULE SUBUNIT TAMB"/>
    <property type="match status" value="1"/>
</dbReference>
<dbReference type="GO" id="GO:0009306">
    <property type="term" value="P:protein secretion"/>
    <property type="evidence" value="ECO:0007669"/>
    <property type="project" value="InterPro"/>
</dbReference>
<organism evidence="6 7">
    <name type="scientific">Pseudomarimonas arenosa</name>
    <dbReference type="NCBI Taxonomy" id="2774145"/>
    <lineage>
        <taxon>Bacteria</taxon>
        <taxon>Pseudomonadati</taxon>
        <taxon>Pseudomonadota</taxon>
        <taxon>Gammaproteobacteria</taxon>
        <taxon>Lysobacterales</taxon>
        <taxon>Lysobacteraceae</taxon>
        <taxon>Pseudomarimonas</taxon>
    </lineage>
</organism>
<dbReference type="GO" id="GO:0005886">
    <property type="term" value="C:plasma membrane"/>
    <property type="evidence" value="ECO:0007669"/>
    <property type="project" value="InterPro"/>
</dbReference>